<accession>A0ABW0QTX9</accession>
<evidence type="ECO:0000313" key="2">
    <source>
        <dbReference type="Proteomes" id="UP001596108"/>
    </source>
</evidence>
<dbReference type="EMBL" id="JBHSNC010000010">
    <property type="protein sequence ID" value="MFC5528441.1"/>
    <property type="molecule type" value="Genomic_DNA"/>
</dbReference>
<protein>
    <submittedName>
        <fullName evidence="1">Uncharacterized protein</fullName>
    </submittedName>
</protein>
<evidence type="ECO:0000313" key="1">
    <source>
        <dbReference type="EMBL" id="MFC5528441.1"/>
    </source>
</evidence>
<keyword evidence="2" id="KW-1185">Reference proteome</keyword>
<name>A0ABW0QTX9_9BACL</name>
<organism evidence="1 2">
    <name type="scientific">Cohnella yongneupensis</name>
    <dbReference type="NCBI Taxonomy" id="425006"/>
    <lineage>
        <taxon>Bacteria</taxon>
        <taxon>Bacillati</taxon>
        <taxon>Bacillota</taxon>
        <taxon>Bacilli</taxon>
        <taxon>Bacillales</taxon>
        <taxon>Paenibacillaceae</taxon>
        <taxon>Cohnella</taxon>
    </lineage>
</organism>
<proteinExistence type="predicted"/>
<dbReference type="RefSeq" id="WP_378110278.1">
    <property type="nucleotide sequence ID" value="NZ_JBHSNC010000010.1"/>
</dbReference>
<reference evidence="2" key="1">
    <citation type="journal article" date="2019" name="Int. J. Syst. Evol. Microbiol.">
        <title>The Global Catalogue of Microorganisms (GCM) 10K type strain sequencing project: providing services to taxonomists for standard genome sequencing and annotation.</title>
        <authorList>
            <consortium name="The Broad Institute Genomics Platform"/>
            <consortium name="The Broad Institute Genome Sequencing Center for Infectious Disease"/>
            <person name="Wu L."/>
            <person name="Ma J."/>
        </authorList>
    </citation>
    <scope>NUCLEOTIDE SEQUENCE [LARGE SCALE GENOMIC DNA]</scope>
    <source>
        <strain evidence="2">CGMCC 1.18578</strain>
    </source>
</reference>
<comment type="caution">
    <text evidence="1">The sequence shown here is derived from an EMBL/GenBank/DDBJ whole genome shotgun (WGS) entry which is preliminary data.</text>
</comment>
<sequence>MNQFATMLAEKGLASGPVYVTVVLKGHEAARMVADFKAQHTIRPMTERILVEAASDPLTIMIERLSKLYHSDYVAHNRPEIRAVPYREWLERELAKKGMTLRE</sequence>
<gene>
    <name evidence="1" type="ORF">ACFPQ4_03115</name>
</gene>
<dbReference type="Proteomes" id="UP001596108">
    <property type="component" value="Unassembled WGS sequence"/>
</dbReference>